<reference evidence="10" key="1">
    <citation type="submission" date="2017-09" db="EMBL/GenBank/DDBJ databases">
        <title>Depth-based differentiation of microbial function through sediment-hosted aquifers and enrichment of novel symbionts in the deep terrestrial subsurface.</title>
        <authorList>
            <person name="Probst A.J."/>
            <person name="Ladd B."/>
            <person name="Jarett J.K."/>
            <person name="Geller-Mcgrath D.E."/>
            <person name="Sieber C.M.K."/>
            <person name="Emerson J.B."/>
            <person name="Anantharaman K."/>
            <person name="Thomas B.C."/>
            <person name="Malmstrom R."/>
            <person name="Stieglmeier M."/>
            <person name="Klingl A."/>
            <person name="Woyke T."/>
            <person name="Ryan C.M."/>
            <person name="Banfield J.F."/>
        </authorList>
    </citation>
    <scope>NUCLEOTIDE SEQUENCE [LARGE SCALE GENOMIC DNA]</scope>
</reference>
<feature type="transmembrane region" description="Helical" evidence="7">
    <location>
        <begin position="234"/>
        <end position="266"/>
    </location>
</feature>
<evidence type="ECO:0000313" key="9">
    <source>
        <dbReference type="EMBL" id="PIZ48609.1"/>
    </source>
</evidence>
<comment type="caution">
    <text evidence="9">The sequence shown here is derived from an EMBL/GenBank/DDBJ whole genome shotgun (WGS) entry which is preliminary data.</text>
</comment>
<dbReference type="GO" id="GO:0012505">
    <property type="term" value="C:endomembrane system"/>
    <property type="evidence" value="ECO:0007669"/>
    <property type="project" value="UniProtKB-SubCell"/>
</dbReference>
<feature type="transmembrane region" description="Helical" evidence="7">
    <location>
        <begin position="278"/>
        <end position="297"/>
    </location>
</feature>
<feature type="transmembrane region" description="Helical" evidence="7">
    <location>
        <begin position="162"/>
        <end position="180"/>
    </location>
</feature>
<evidence type="ECO:0000256" key="1">
    <source>
        <dbReference type="ARBA" id="ARBA00004127"/>
    </source>
</evidence>
<name>A0A2M7TNG9_9BACT</name>
<accession>A0A2M7TNG9</accession>
<feature type="domain" description="ArnT-like N-terminal" evidence="8">
    <location>
        <begin position="134"/>
        <end position="279"/>
    </location>
</feature>
<dbReference type="GO" id="GO:0006493">
    <property type="term" value="P:protein O-linked glycosylation"/>
    <property type="evidence" value="ECO:0007669"/>
    <property type="project" value="InterPro"/>
</dbReference>
<comment type="subcellular location">
    <subcellularLocation>
        <location evidence="1">Endomembrane system</location>
        <topology evidence="1">Multi-pass membrane protein</topology>
    </subcellularLocation>
</comment>
<evidence type="ECO:0000256" key="4">
    <source>
        <dbReference type="ARBA" id="ARBA00022692"/>
    </source>
</evidence>
<evidence type="ECO:0000259" key="8">
    <source>
        <dbReference type="Pfam" id="PF02366"/>
    </source>
</evidence>
<feature type="transmembrane region" description="Helical" evidence="7">
    <location>
        <begin position="434"/>
        <end position="451"/>
    </location>
</feature>
<protein>
    <recommendedName>
        <fullName evidence="8">ArnT-like N-terminal domain-containing protein</fullName>
    </recommendedName>
</protein>
<dbReference type="Pfam" id="PF02366">
    <property type="entry name" value="PMT"/>
    <property type="match status" value="1"/>
</dbReference>
<evidence type="ECO:0000256" key="3">
    <source>
        <dbReference type="ARBA" id="ARBA00022679"/>
    </source>
</evidence>
<dbReference type="InterPro" id="IPR003342">
    <property type="entry name" value="ArnT-like_N"/>
</dbReference>
<feature type="transmembrane region" description="Helical" evidence="7">
    <location>
        <begin position="479"/>
        <end position="498"/>
    </location>
</feature>
<keyword evidence="3" id="KW-0808">Transferase</keyword>
<gene>
    <name evidence="9" type="ORF">COY29_03345</name>
</gene>
<evidence type="ECO:0000313" key="10">
    <source>
        <dbReference type="Proteomes" id="UP000229753"/>
    </source>
</evidence>
<dbReference type="GO" id="GO:0016020">
    <property type="term" value="C:membrane"/>
    <property type="evidence" value="ECO:0007669"/>
    <property type="project" value="InterPro"/>
</dbReference>
<keyword evidence="5 7" id="KW-1133">Transmembrane helix</keyword>
<proteinExistence type="predicted"/>
<keyword evidence="2" id="KW-0328">Glycosyltransferase</keyword>
<feature type="transmembrane region" description="Helical" evidence="7">
    <location>
        <begin position="185"/>
        <end position="203"/>
    </location>
</feature>
<feature type="transmembrane region" description="Helical" evidence="7">
    <location>
        <begin position="209"/>
        <end position="227"/>
    </location>
</feature>
<evidence type="ECO:0000256" key="5">
    <source>
        <dbReference type="ARBA" id="ARBA00022989"/>
    </source>
</evidence>
<evidence type="ECO:0000256" key="7">
    <source>
        <dbReference type="SAM" id="Phobius"/>
    </source>
</evidence>
<feature type="transmembrane region" description="Helical" evidence="7">
    <location>
        <begin position="330"/>
        <end position="349"/>
    </location>
</feature>
<dbReference type="Proteomes" id="UP000229753">
    <property type="component" value="Unassembled WGS sequence"/>
</dbReference>
<dbReference type="AlphaFoldDB" id="A0A2M7TNG9"/>
<feature type="transmembrane region" description="Helical" evidence="7">
    <location>
        <begin position="404"/>
        <end position="422"/>
    </location>
</feature>
<dbReference type="GO" id="GO:0000030">
    <property type="term" value="F:mannosyltransferase activity"/>
    <property type="evidence" value="ECO:0007669"/>
    <property type="project" value="InterPro"/>
</dbReference>
<keyword evidence="4 7" id="KW-0812">Transmembrane</keyword>
<evidence type="ECO:0000256" key="2">
    <source>
        <dbReference type="ARBA" id="ARBA00022676"/>
    </source>
</evidence>
<feature type="transmembrane region" description="Helical" evidence="7">
    <location>
        <begin position="304"/>
        <end position="324"/>
    </location>
</feature>
<sequence>MKIKLSLVLALLALVLLAFFSKKLFYFRWIGYELIPPTTNILDEKNYVAAGYSFRKTGIPTAWSNLNSYKKIFDEKKITGVIDFNNINLTFNGQEPGLKNRKLFSPLVYVTNTDVGKGQESILLVQPFLDHSFFSGVFYSLWTKNQPTHFADFVVGDFRQGALFLGVLSGFLIFLSAFLLTKKWLVAFFSFFIWSLAPTYVLASRYALIENLLIPLSLLTLIFLIVWQKYQKKLLWLILAGLTTGLALSVKESGLFVLLMGILILIRERLSWKKWLSYLEPSLVIGSSFYLYALWLAPDLWKELFFNQTGRIFFGPLNFLYAVAQIPFEGFPLDGFWLWGLILIPLFFFRKEKITPVLIGFLSYLLVFLIFGGQNYPWYYLPFVPFLVLAGGHELHLLLTKPNLASLLLFFLLPFSTVMFWGRTVYREDNQVGFYRLTLAVFLLAFLWFKLKEINWQKAKGKFPSKLRFLIKIFQFKEGLVFSWSWYAFFGVILYFTYQWGGRSIQYIIANWNHLPELFFFK</sequence>
<evidence type="ECO:0000256" key="6">
    <source>
        <dbReference type="ARBA" id="ARBA00023136"/>
    </source>
</evidence>
<organism evidence="9 10">
    <name type="scientific">Candidatus Woesebacteria bacterium CG_4_10_14_0_2_um_filter_39_14</name>
    <dbReference type="NCBI Taxonomy" id="1975054"/>
    <lineage>
        <taxon>Bacteria</taxon>
        <taxon>Candidatus Woeseibacteriota</taxon>
    </lineage>
</organism>
<keyword evidence="6 7" id="KW-0472">Membrane</keyword>
<dbReference type="EMBL" id="PFNO01000112">
    <property type="protein sequence ID" value="PIZ48609.1"/>
    <property type="molecule type" value="Genomic_DNA"/>
</dbReference>
<feature type="transmembrane region" description="Helical" evidence="7">
    <location>
        <begin position="356"/>
        <end position="373"/>
    </location>
</feature>